<keyword evidence="2" id="KW-0862">Zinc</keyword>
<organism evidence="3 4">
    <name type="scientific">Candidatus Yanofskybacteria bacterium RIFCSPLOWO2_01_FULL_42_49</name>
    <dbReference type="NCBI Taxonomy" id="1802694"/>
    <lineage>
        <taxon>Bacteria</taxon>
        <taxon>Candidatus Yanofskyibacteriota</taxon>
    </lineage>
</organism>
<evidence type="ECO:0000313" key="3">
    <source>
        <dbReference type="EMBL" id="OGN22650.1"/>
    </source>
</evidence>
<keyword evidence="2" id="KW-0479">Metal-binding</keyword>
<name>A0A1F8GC84_9BACT</name>
<dbReference type="PANTHER" id="PTHR30304">
    <property type="entry name" value="D-TAGATOSE-1,6-BISPHOSPHATE ALDOLASE"/>
    <property type="match status" value="1"/>
</dbReference>
<dbReference type="GO" id="GO:0008270">
    <property type="term" value="F:zinc ion binding"/>
    <property type="evidence" value="ECO:0007669"/>
    <property type="project" value="InterPro"/>
</dbReference>
<dbReference type="InterPro" id="IPR050246">
    <property type="entry name" value="Class_II_FBP_aldolase"/>
</dbReference>
<reference evidence="3 4" key="1">
    <citation type="journal article" date="2016" name="Nat. Commun.">
        <title>Thousands of microbial genomes shed light on interconnected biogeochemical processes in an aquifer system.</title>
        <authorList>
            <person name="Anantharaman K."/>
            <person name="Brown C.T."/>
            <person name="Hug L.A."/>
            <person name="Sharon I."/>
            <person name="Castelle C.J."/>
            <person name="Probst A.J."/>
            <person name="Thomas B.C."/>
            <person name="Singh A."/>
            <person name="Wilkins M.J."/>
            <person name="Karaoz U."/>
            <person name="Brodie E.L."/>
            <person name="Williams K.H."/>
            <person name="Hubbard S.S."/>
            <person name="Banfield J.F."/>
        </authorList>
    </citation>
    <scope>NUCLEOTIDE SEQUENCE [LARGE SCALE GENOMIC DNA]</scope>
</reference>
<evidence type="ECO:0000256" key="1">
    <source>
        <dbReference type="PIRSR" id="PIRSR001359-1"/>
    </source>
</evidence>
<dbReference type="EMBL" id="MGKI01000010">
    <property type="protein sequence ID" value="OGN22650.1"/>
    <property type="molecule type" value="Genomic_DNA"/>
</dbReference>
<evidence type="ECO:0000256" key="2">
    <source>
        <dbReference type="PIRSR" id="PIRSR001359-3"/>
    </source>
</evidence>
<feature type="binding site" evidence="2">
    <location>
        <position position="110"/>
    </location>
    <ligand>
        <name>Zn(2+)</name>
        <dbReference type="ChEBI" id="CHEBI:29105"/>
        <label>2</label>
    </ligand>
</feature>
<feature type="binding site" evidence="2">
    <location>
        <position position="238"/>
    </location>
    <ligand>
        <name>Zn(2+)</name>
        <dbReference type="ChEBI" id="CHEBI:29105"/>
        <label>1</label>
        <note>catalytic</note>
    </ligand>
</feature>
<dbReference type="Proteomes" id="UP000178227">
    <property type="component" value="Unassembled WGS sequence"/>
</dbReference>
<dbReference type="Gene3D" id="3.20.20.70">
    <property type="entry name" value="Aldolase class I"/>
    <property type="match status" value="1"/>
</dbReference>
<dbReference type="AlphaFoldDB" id="A0A1F8GC84"/>
<sequence length="311" mass="34421">METKENNSKNLNYYLQQARQNAYALGHFNFSTADVLRGIVEASKEAGAPAVMVGTSEGESDFIGLKEAVALVKALREELNFPVFLNADHFKSFDKCKEAIDVGYDSVIIDPVVEISNAFGNNKSKSHYGAGASDLMEKVIITKKIVDYARSVSPDILVEGELGYLKGSSQVQTKIEITPADFTKPEEAKEFVEKTGVNQLAVVFGNIHGIVTEQEERLDIEHFKRIIEAIPRVYFVLHGASGLSDDNVSAAIKAGITNVHFNTELRVAYKEGMHKVFHDKPSETTPYKYLGPAVEEVKKVVSQKIKLFMSR</sequence>
<comment type="caution">
    <text evidence="3">The sequence shown here is derived from an EMBL/GenBank/DDBJ whole genome shotgun (WGS) entry which is preliminary data.</text>
</comment>
<evidence type="ECO:0000313" key="4">
    <source>
        <dbReference type="Proteomes" id="UP000178227"/>
    </source>
</evidence>
<feature type="active site" description="Proton donor" evidence="1">
    <location>
        <position position="88"/>
    </location>
</feature>
<accession>A0A1F8GC84</accession>
<evidence type="ECO:0008006" key="5">
    <source>
        <dbReference type="Google" id="ProtNLM"/>
    </source>
</evidence>
<feature type="binding site" evidence="2">
    <location>
        <position position="161"/>
    </location>
    <ligand>
        <name>Zn(2+)</name>
        <dbReference type="ChEBI" id="CHEBI:29105"/>
        <label>2</label>
    </ligand>
</feature>
<dbReference type="PIRSF" id="PIRSF001359">
    <property type="entry name" value="F_bP_aldolase_II"/>
    <property type="match status" value="1"/>
</dbReference>
<dbReference type="STRING" id="1802694.A2918_00930"/>
<dbReference type="GO" id="GO:0005975">
    <property type="term" value="P:carbohydrate metabolic process"/>
    <property type="evidence" value="ECO:0007669"/>
    <property type="project" value="InterPro"/>
</dbReference>
<dbReference type="InterPro" id="IPR013785">
    <property type="entry name" value="Aldolase_TIM"/>
</dbReference>
<dbReference type="Pfam" id="PF01116">
    <property type="entry name" value="F_bP_aldolase"/>
    <property type="match status" value="1"/>
</dbReference>
<feature type="binding site" evidence="2">
    <location>
        <position position="208"/>
    </location>
    <ligand>
        <name>Zn(2+)</name>
        <dbReference type="ChEBI" id="CHEBI:29105"/>
        <label>1</label>
        <note>catalytic</note>
    </ligand>
</feature>
<gene>
    <name evidence="3" type="ORF">A2918_00930</name>
</gene>
<protein>
    <recommendedName>
        <fullName evidence="5">Tagatose-bisphosphate aldolase</fullName>
    </recommendedName>
</protein>
<dbReference type="GO" id="GO:0016832">
    <property type="term" value="F:aldehyde-lyase activity"/>
    <property type="evidence" value="ECO:0007669"/>
    <property type="project" value="InterPro"/>
</dbReference>
<dbReference type="SUPFAM" id="SSF51569">
    <property type="entry name" value="Aldolase"/>
    <property type="match status" value="1"/>
</dbReference>
<comment type="cofactor">
    <cofactor evidence="2">
        <name>Zn(2+)</name>
        <dbReference type="ChEBI" id="CHEBI:29105"/>
    </cofactor>
    <text evidence="2">Binds 2 Zn(2+) ions per subunit. One is catalytic and the other provides a structural contribution.</text>
</comment>
<feature type="binding site" evidence="2">
    <location>
        <position position="89"/>
    </location>
    <ligand>
        <name>Zn(2+)</name>
        <dbReference type="ChEBI" id="CHEBI:29105"/>
        <label>1</label>
        <note>catalytic</note>
    </ligand>
</feature>
<proteinExistence type="predicted"/>
<dbReference type="PANTHER" id="PTHR30304:SF0">
    <property type="entry name" value="D-TAGATOSE-1,6-BISPHOSPHATE ALDOLASE SUBUNIT GATY-RELATED"/>
    <property type="match status" value="1"/>
</dbReference>
<dbReference type="InterPro" id="IPR000771">
    <property type="entry name" value="FBA_II"/>
</dbReference>